<accession>A0ABQ4B6Y2</accession>
<proteinExistence type="predicted"/>
<protein>
    <recommendedName>
        <fullName evidence="4">Glycosyltransferase subfamily 4-like N-terminal domain-containing protein</fullName>
    </recommendedName>
</protein>
<comment type="caution">
    <text evidence="2">The sequence shown here is derived from an EMBL/GenBank/DDBJ whole genome shotgun (WGS) entry which is preliminary data.</text>
</comment>
<feature type="region of interest" description="Disordered" evidence="1">
    <location>
        <begin position="69"/>
        <end position="95"/>
    </location>
</feature>
<dbReference type="EMBL" id="BOMS01000033">
    <property type="protein sequence ID" value="GIE66410.1"/>
    <property type="molecule type" value="Genomic_DNA"/>
</dbReference>
<organism evidence="2 3">
    <name type="scientific">Actinoplanes palleronii</name>
    <dbReference type="NCBI Taxonomy" id="113570"/>
    <lineage>
        <taxon>Bacteria</taxon>
        <taxon>Bacillati</taxon>
        <taxon>Actinomycetota</taxon>
        <taxon>Actinomycetes</taxon>
        <taxon>Micromonosporales</taxon>
        <taxon>Micromonosporaceae</taxon>
        <taxon>Actinoplanes</taxon>
    </lineage>
</organism>
<reference evidence="2 3" key="1">
    <citation type="submission" date="2021-01" db="EMBL/GenBank/DDBJ databases">
        <title>Whole genome shotgun sequence of Actinoplanes palleronii NBRC 14916.</title>
        <authorList>
            <person name="Komaki H."/>
            <person name="Tamura T."/>
        </authorList>
    </citation>
    <scope>NUCLEOTIDE SEQUENCE [LARGE SCALE GENOMIC DNA]</scope>
    <source>
        <strain evidence="2 3">NBRC 14916</strain>
    </source>
</reference>
<sequence>MRIVRIANFAHATSGGLRTALRELGRGYQEAGHRAVPVVPGPGASDEHFSYGRVLTVPGPGAGRAVSLVESGRRVSRRASAGPGPRGGPGRPEVGQLPMVACGPAYFFSSAGTSAAASRVYA</sequence>
<evidence type="ECO:0000313" key="2">
    <source>
        <dbReference type="EMBL" id="GIE66410.1"/>
    </source>
</evidence>
<name>A0ABQ4B6Y2_9ACTN</name>
<gene>
    <name evidence="2" type="ORF">Apa02nite_025180</name>
</gene>
<dbReference type="Proteomes" id="UP000624709">
    <property type="component" value="Unassembled WGS sequence"/>
</dbReference>
<keyword evidence="3" id="KW-1185">Reference proteome</keyword>
<evidence type="ECO:0008006" key="4">
    <source>
        <dbReference type="Google" id="ProtNLM"/>
    </source>
</evidence>
<evidence type="ECO:0000256" key="1">
    <source>
        <dbReference type="SAM" id="MobiDB-lite"/>
    </source>
</evidence>
<evidence type="ECO:0000313" key="3">
    <source>
        <dbReference type="Proteomes" id="UP000624709"/>
    </source>
</evidence>